<organism evidence="11 12">
    <name type="scientific">Meloidogyne incognita</name>
    <name type="common">Southern root-knot nematode worm</name>
    <name type="synonym">Oxyuris incognita</name>
    <dbReference type="NCBI Taxonomy" id="6306"/>
    <lineage>
        <taxon>Eukaryota</taxon>
        <taxon>Metazoa</taxon>
        <taxon>Ecdysozoa</taxon>
        <taxon>Nematoda</taxon>
        <taxon>Chromadorea</taxon>
        <taxon>Rhabditida</taxon>
        <taxon>Tylenchina</taxon>
        <taxon>Tylenchomorpha</taxon>
        <taxon>Tylenchoidea</taxon>
        <taxon>Meloidogynidae</taxon>
        <taxon>Meloidogyninae</taxon>
        <taxon>Meloidogyne</taxon>
        <taxon>Meloidogyne incognita group</taxon>
    </lineage>
</organism>
<accession>A0A914KTU0</accession>
<evidence type="ECO:0000256" key="6">
    <source>
        <dbReference type="ARBA" id="ARBA00047984"/>
    </source>
</evidence>
<evidence type="ECO:0000313" key="12">
    <source>
        <dbReference type="WBParaSite" id="Minc3s00087g04132"/>
    </source>
</evidence>
<dbReference type="Gene3D" id="3.40.50.300">
    <property type="entry name" value="P-loop containing nucleotide triphosphate hydrolases"/>
    <property type="match status" value="3"/>
</dbReference>
<name>A0A914KTU0_MELIC</name>
<comment type="catalytic activity">
    <reaction evidence="6">
        <text>ATP + H2O = ADP + phosphate + H(+)</text>
        <dbReference type="Rhea" id="RHEA:13065"/>
        <dbReference type="ChEBI" id="CHEBI:15377"/>
        <dbReference type="ChEBI" id="CHEBI:15378"/>
        <dbReference type="ChEBI" id="CHEBI:30616"/>
        <dbReference type="ChEBI" id="CHEBI:43474"/>
        <dbReference type="ChEBI" id="CHEBI:456216"/>
        <dbReference type="EC" id="3.6.4.13"/>
    </reaction>
</comment>
<evidence type="ECO:0000256" key="2">
    <source>
        <dbReference type="ARBA" id="ARBA00022741"/>
    </source>
</evidence>
<evidence type="ECO:0000256" key="7">
    <source>
        <dbReference type="RuleBase" id="RU000492"/>
    </source>
</evidence>
<dbReference type="FunFam" id="3.40.50.300:FF:000008">
    <property type="entry name" value="ATP-dependent RNA helicase RhlB"/>
    <property type="match status" value="1"/>
</dbReference>
<dbReference type="GO" id="GO:0003676">
    <property type="term" value="F:nucleic acid binding"/>
    <property type="evidence" value="ECO:0007669"/>
    <property type="project" value="InterPro"/>
</dbReference>
<dbReference type="SMART" id="SM00490">
    <property type="entry name" value="HELICc"/>
    <property type="match status" value="1"/>
</dbReference>
<keyword evidence="4 7" id="KW-0347">Helicase</keyword>
<dbReference type="AlphaFoldDB" id="A0A914KTU0"/>
<keyword evidence="11" id="KW-1185">Reference proteome</keyword>
<evidence type="ECO:0000256" key="4">
    <source>
        <dbReference type="ARBA" id="ARBA00022806"/>
    </source>
</evidence>
<feature type="domain" description="Helicase ATP-binding" evidence="9">
    <location>
        <begin position="155"/>
        <end position="241"/>
    </location>
</feature>
<reference evidence="12" key="1">
    <citation type="submission" date="2022-11" db="UniProtKB">
        <authorList>
            <consortium name="WormBaseParasite"/>
        </authorList>
    </citation>
    <scope>IDENTIFICATION</scope>
</reference>
<evidence type="ECO:0000259" key="10">
    <source>
        <dbReference type="PROSITE" id="PS51194"/>
    </source>
</evidence>
<keyword evidence="5 7" id="KW-0067">ATP-binding</keyword>
<dbReference type="GO" id="GO:0005524">
    <property type="term" value="F:ATP binding"/>
    <property type="evidence" value="ECO:0007669"/>
    <property type="project" value="UniProtKB-KW"/>
</dbReference>
<protein>
    <recommendedName>
        <fullName evidence="1">RNA helicase</fullName>
        <ecNumber evidence="1">3.6.4.13</ecNumber>
    </recommendedName>
</protein>
<feature type="domain" description="Helicase ATP-binding" evidence="9">
    <location>
        <begin position="313"/>
        <end position="488"/>
    </location>
</feature>
<feature type="region of interest" description="Disordered" evidence="8">
    <location>
        <begin position="670"/>
        <end position="759"/>
    </location>
</feature>
<dbReference type="PROSITE" id="PS51194">
    <property type="entry name" value="HELICASE_CTER"/>
    <property type="match status" value="1"/>
</dbReference>
<dbReference type="InterPro" id="IPR000629">
    <property type="entry name" value="RNA-helicase_DEAD-box_CS"/>
</dbReference>
<dbReference type="InterPro" id="IPR011545">
    <property type="entry name" value="DEAD/DEAH_box_helicase_dom"/>
</dbReference>
<feature type="region of interest" description="Disordered" evidence="8">
    <location>
        <begin position="49"/>
        <end position="83"/>
    </location>
</feature>
<dbReference type="CDD" id="cd18787">
    <property type="entry name" value="SF2_C_DEAD"/>
    <property type="match status" value="1"/>
</dbReference>
<dbReference type="SMART" id="SM00487">
    <property type="entry name" value="DEXDc"/>
    <property type="match status" value="2"/>
</dbReference>
<dbReference type="FunFam" id="3.40.50.300:FF:000079">
    <property type="entry name" value="probable ATP-dependent RNA helicase DDX17"/>
    <property type="match status" value="1"/>
</dbReference>
<dbReference type="EC" id="3.6.4.13" evidence="1"/>
<dbReference type="SUPFAM" id="SSF52540">
    <property type="entry name" value="P-loop containing nucleoside triphosphate hydrolases"/>
    <property type="match status" value="2"/>
</dbReference>
<comment type="similarity">
    <text evidence="7">Belongs to the DEAD box helicase family.</text>
</comment>
<proteinExistence type="inferred from homology"/>
<feature type="region of interest" description="Disordered" evidence="8">
    <location>
        <begin position="1"/>
        <end position="26"/>
    </location>
</feature>
<keyword evidence="3 7" id="KW-0378">Hydrolase</keyword>
<sequence>MFFSGNSYGNCRGGRSQNPNYNWPNSSSGSGASNGFGYKGGFSSGSNGNHGGRANASKTGGFSSWNPSNEINEAKKSDSSSLVPISKDNYTPVASVQDRDQADVDRWMAENNVSLNGEDVPCPVFEFEESTFPGMIVNLLLTHFQKPTPIQSISWPVALSGHDLISIAKTGSGKTIGFILPSIVHVQSQPARNLQDGPAVIILLPTRELAQQVEQVAQEYCKVIPSNEINEAKKSDSSSLVPISKDNYTPVASVQDRDQADVDRWMAENNVSLNGEDVPCPVFEFEESTFPGMIVNLLLTHFQKPTPIQSISWPVALSGHDLISIAKTGSGKTIGFILPSIVHVQSQPARNLQDGPAVIILLPTRELAQQVEQVAQEYCKVMRISLACCYGGSPKGPQMSAMKRGVDICVATPGRLTDFIDTNVVKLKRCSLLIMDEADRMLDMGFEPQIRKIAQQIRNDRQTLMFSATWPQDVRKLAADFQKNPIHLTVGSLELSANHNIEQNVEVIDEYNKTKRLEEILEDISKQVQSKTIIFVKTKRKADELSRLVRQSGYPALCIHGDKDQSERNWVLEQFKQGKASILLATDVAARGIDVHDIKFVINYDYPNSSEDYIHRIGRTGRRDQKGTAYSFFTSGDNAKAADLVKVLQEANQNIPEELEIIAFMRDGRGRGNGRKRDWNSGNENSYGGRGRGGGSRGRGNSERGKFDGFGGGESKRIRYDDEGEASPYKSNNSRGSRNFRGGRGGGYSGNSGRSDSRW</sequence>
<dbReference type="PROSITE" id="PS00039">
    <property type="entry name" value="DEAD_ATP_HELICASE"/>
    <property type="match status" value="1"/>
</dbReference>
<evidence type="ECO:0000256" key="8">
    <source>
        <dbReference type="SAM" id="MobiDB-lite"/>
    </source>
</evidence>
<keyword evidence="2 7" id="KW-0547">Nucleotide-binding</keyword>
<feature type="compositionally biased region" description="Gly residues" evidence="8">
    <location>
        <begin position="688"/>
        <end position="698"/>
    </location>
</feature>
<dbReference type="InterPro" id="IPR014001">
    <property type="entry name" value="Helicase_ATP-bd"/>
</dbReference>
<dbReference type="PANTHER" id="PTHR47958">
    <property type="entry name" value="ATP-DEPENDENT RNA HELICASE DBP3"/>
    <property type="match status" value="1"/>
</dbReference>
<dbReference type="GO" id="GO:0016787">
    <property type="term" value="F:hydrolase activity"/>
    <property type="evidence" value="ECO:0007669"/>
    <property type="project" value="UniProtKB-KW"/>
</dbReference>
<feature type="compositionally biased region" description="Basic and acidic residues" evidence="8">
    <location>
        <begin position="670"/>
        <end position="679"/>
    </location>
</feature>
<dbReference type="InterPro" id="IPR027417">
    <property type="entry name" value="P-loop_NTPase"/>
</dbReference>
<feature type="compositionally biased region" description="Polar residues" evidence="8">
    <location>
        <begin position="58"/>
        <end position="71"/>
    </location>
</feature>
<evidence type="ECO:0000256" key="3">
    <source>
        <dbReference type="ARBA" id="ARBA00022801"/>
    </source>
</evidence>
<dbReference type="Proteomes" id="UP000887563">
    <property type="component" value="Unplaced"/>
</dbReference>
<evidence type="ECO:0000313" key="11">
    <source>
        <dbReference type="Proteomes" id="UP000887563"/>
    </source>
</evidence>
<dbReference type="GO" id="GO:0043186">
    <property type="term" value="C:P granule"/>
    <property type="evidence" value="ECO:0007669"/>
    <property type="project" value="UniProtKB-ARBA"/>
</dbReference>
<evidence type="ECO:0000256" key="5">
    <source>
        <dbReference type="ARBA" id="ARBA00022840"/>
    </source>
</evidence>
<dbReference type="GO" id="GO:0003724">
    <property type="term" value="F:RNA helicase activity"/>
    <property type="evidence" value="ECO:0007669"/>
    <property type="project" value="UniProtKB-EC"/>
</dbReference>
<feature type="compositionally biased region" description="Polar residues" evidence="8">
    <location>
        <begin position="1"/>
        <end position="24"/>
    </location>
</feature>
<feature type="domain" description="Helicase C-terminal" evidence="10">
    <location>
        <begin position="516"/>
        <end position="663"/>
    </location>
</feature>
<dbReference type="PROSITE" id="PS51192">
    <property type="entry name" value="HELICASE_ATP_BIND_1"/>
    <property type="match status" value="2"/>
</dbReference>
<dbReference type="InterPro" id="IPR001650">
    <property type="entry name" value="Helicase_C-like"/>
</dbReference>
<dbReference type="Pfam" id="PF00271">
    <property type="entry name" value="Helicase_C"/>
    <property type="match status" value="1"/>
</dbReference>
<dbReference type="Pfam" id="PF00270">
    <property type="entry name" value="DEAD"/>
    <property type="match status" value="2"/>
</dbReference>
<feature type="compositionally biased region" description="Low complexity" evidence="8">
    <location>
        <begin position="731"/>
        <end position="740"/>
    </location>
</feature>
<dbReference type="WBParaSite" id="Minc3s00087g04132">
    <property type="protein sequence ID" value="Minc3s00087g04132"/>
    <property type="gene ID" value="Minc3s00087g04132"/>
</dbReference>
<evidence type="ECO:0000256" key="1">
    <source>
        <dbReference type="ARBA" id="ARBA00012552"/>
    </source>
</evidence>
<evidence type="ECO:0000259" key="9">
    <source>
        <dbReference type="PROSITE" id="PS51192"/>
    </source>
</evidence>